<reference evidence="19 20" key="1">
    <citation type="journal article" date="2024" name="Insects">
        <title>An Improved Chromosome-Level Genome Assembly of the Firefly Pyrocoelia pectoralis.</title>
        <authorList>
            <person name="Fu X."/>
            <person name="Meyer-Rochow V.B."/>
            <person name="Ballantyne L."/>
            <person name="Zhu X."/>
        </authorList>
    </citation>
    <scope>NUCLEOTIDE SEQUENCE [LARGE SCALE GENOMIC DNA]</scope>
    <source>
        <strain evidence="19">XCY_ONT2</strain>
    </source>
</reference>
<dbReference type="Gene3D" id="3.40.50.1820">
    <property type="entry name" value="alpha/beta hydrolase"/>
    <property type="match status" value="1"/>
</dbReference>
<evidence type="ECO:0000256" key="6">
    <source>
        <dbReference type="ARBA" id="ARBA00022729"/>
    </source>
</evidence>
<keyword evidence="7" id="KW-0378">Hydrolase</keyword>
<proteinExistence type="inferred from homology"/>
<dbReference type="FunFam" id="1.20.120.980:FF:000002">
    <property type="entry name" value="lysosomal Pro-X carboxypeptidase"/>
    <property type="match status" value="1"/>
</dbReference>
<dbReference type="GO" id="GO:0004185">
    <property type="term" value="F:serine-type carboxypeptidase activity"/>
    <property type="evidence" value="ECO:0007669"/>
    <property type="project" value="UniProtKB-EC"/>
</dbReference>
<dbReference type="PANTHER" id="PTHR11010">
    <property type="entry name" value="PROTEASE S28 PRO-X CARBOXYPEPTIDASE-RELATED"/>
    <property type="match status" value="1"/>
</dbReference>
<evidence type="ECO:0000256" key="9">
    <source>
        <dbReference type="ARBA" id="ARBA00023157"/>
    </source>
</evidence>
<feature type="signal peptide" evidence="18">
    <location>
        <begin position="1"/>
        <end position="20"/>
    </location>
</feature>
<keyword evidence="11" id="KW-0458">Lysosome</keyword>
<comment type="subunit">
    <text evidence="3">Homodimer.</text>
</comment>
<evidence type="ECO:0000256" key="14">
    <source>
        <dbReference type="ARBA" id="ARBA00066456"/>
    </source>
</evidence>
<dbReference type="InterPro" id="IPR029058">
    <property type="entry name" value="AB_hydrolase_fold"/>
</dbReference>
<keyword evidence="9" id="KW-1015">Disulfide bond</keyword>
<evidence type="ECO:0000256" key="15">
    <source>
        <dbReference type="ARBA" id="ARBA00073691"/>
    </source>
</evidence>
<dbReference type="GO" id="GO:0008239">
    <property type="term" value="F:dipeptidyl-peptidase activity"/>
    <property type="evidence" value="ECO:0007669"/>
    <property type="project" value="TreeGrafter"/>
</dbReference>
<evidence type="ECO:0000256" key="11">
    <source>
        <dbReference type="ARBA" id="ARBA00023228"/>
    </source>
</evidence>
<keyword evidence="4" id="KW-0121">Carboxypeptidase</keyword>
<dbReference type="Proteomes" id="UP001329430">
    <property type="component" value="Chromosome 9"/>
</dbReference>
<evidence type="ECO:0000256" key="1">
    <source>
        <dbReference type="ARBA" id="ARBA00004371"/>
    </source>
</evidence>
<evidence type="ECO:0000256" key="8">
    <source>
        <dbReference type="ARBA" id="ARBA00023145"/>
    </source>
</evidence>
<sequence length="476" mass="54282">MKCIILLTEFLLFCVNFILGEYFYDVNYVDVPVDHFSFTNNATFKLRYLWNDSFWNNDGPIFFYTGNEGDINTFAQNSGFIWEIAPSFKALIVFAEHRYYGKSLPFGKKSFSDPKYVGYLHSSQALADFVYVIDHIQSLNQHFSGDSKNPVIAFGGSYGGMLSSWLRMKYPASVLGAVASSAPILQFQTPCDVFNRIVTSVFQISSENSDCADIIKKSWRALREVTGNAEGREWLTKTWKLCDSLKNENVAVLFDWLQEIYGNLAMVNYPYPTSFLSKLPANPVKTFCSKLSITSFKPKPLLEGLGKALNVYTNYTKDAKCTNTSETSSTSIGGLAWDFQACTEMIMPMCSTKRDMFEEQAWNYTKFSHDCYTRWNVQITQPNLAIIEYGGKNLGAESNIIFTNGLMDPWSGGGVLHNVSDSVHAILMPDTAHHLDLRAYNRNDPTSVLHARYYIQVIIRKWLQSYYREFLNTYYE</sequence>
<evidence type="ECO:0000256" key="2">
    <source>
        <dbReference type="ARBA" id="ARBA00011079"/>
    </source>
</evidence>
<keyword evidence="6 18" id="KW-0732">Signal</keyword>
<evidence type="ECO:0000256" key="5">
    <source>
        <dbReference type="ARBA" id="ARBA00022670"/>
    </source>
</evidence>
<accession>A0AAN7V5D5</accession>
<evidence type="ECO:0000256" key="10">
    <source>
        <dbReference type="ARBA" id="ARBA00023180"/>
    </source>
</evidence>
<evidence type="ECO:0000256" key="4">
    <source>
        <dbReference type="ARBA" id="ARBA00022645"/>
    </source>
</evidence>
<comment type="similarity">
    <text evidence="2">Belongs to the peptidase S28 family.</text>
</comment>
<name>A0AAN7V5D5_9COLE</name>
<evidence type="ECO:0000256" key="16">
    <source>
        <dbReference type="ARBA" id="ARBA00076475"/>
    </source>
</evidence>
<evidence type="ECO:0000256" key="17">
    <source>
        <dbReference type="ARBA" id="ARBA00076608"/>
    </source>
</evidence>
<dbReference type="AlphaFoldDB" id="A0AAN7V5D5"/>
<dbReference type="SUPFAM" id="SSF53474">
    <property type="entry name" value="alpha/beta-Hydrolases"/>
    <property type="match status" value="1"/>
</dbReference>
<keyword evidence="20" id="KW-1185">Reference proteome</keyword>
<evidence type="ECO:0000313" key="20">
    <source>
        <dbReference type="Proteomes" id="UP001329430"/>
    </source>
</evidence>
<gene>
    <name evidence="19" type="ORF">RI129_011788</name>
</gene>
<dbReference type="GO" id="GO:0006508">
    <property type="term" value="P:proteolysis"/>
    <property type="evidence" value="ECO:0007669"/>
    <property type="project" value="UniProtKB-KW"/>
</dbReference>
<evidence type="ECO:0000256" key="18">
    <source>
        <dbReference type="SAM" id="SignalP"/>
    </source>
</evidence>
<dbReference type="InterPro" id="IPR042269">
    <property type="entry name" value="Ser_carbopepase_S28_SKS"/>
</dbReference>
<dbReference type="EC" id="3.4.16.2" evidence="14"/>
<evidence type="ECO:0000313" key="19">
    <source>
        <dbReference type="EMBL" id="KAK5639296.1"/>
    </source>
</evidence>
<evidence type="ECO:0000256" key="7">
    <source>
        <dbReference type="ARBA" id="ARBA00022801"/>
    </source>
</evidence>
<evidence type="ECO:0000256" key="12">
    <source>
        <dbReference type="ARBA" id="ARBA00052013"/>
    </source>
</evidence>
<keyword evidence="5" id="KW-0645">Protease</keyword>
<keyword evidence="8" id="KW-0865">Zymogen</keyword>
<dbReference type="Gene3D" id="1.20.120.980">
    <property type="entry name" value="Serine carboxypeptidase S28, SKS domain"/>
    <property type="match status" value="1"/>
</dbReference>
<comment type="caution">
    <text evidence="19">The sequence shown here is derived from an EMBL/GenBank/DDBJ whole genome shotgun (WGS) entry which is preliminary data.</text>
</comment>
<dbReference type="GO" id="GO:0005764">
    <property type="term" value="C:lysosome"/>
    <property type="evidence" value="ECO:0007669"/>
    <property type="project" value="UniProtKB-SubCell"/>
</dbReference>
<comment type="function">
    <text evidence="13">Cleaves C-terminal amino acids linked to proline in peptides such as angiotensin II, III and des-Arg9-bradykinin. This cleavage occurs at acidic pH, but enzymatic activity is retained with some substrates at neutral pH.</text>
</comment>
<dbReference type="PANTHER" id="PTHR11010:SF38">
    <property type="entry name" value="LYSOSOMAL PRO-X CARBOXYPEPTIDASE"/>
    <property type="match status" value="1"/>
</dbReference>
<keyword evidence="10" id="KW-0325">Glycoprotein</keyword>
<evidence type="ECO:0000256" key="3">
    <source>
        <dbReference type="ARBA" id="ARBA00011738"/>
    </source>
</evidence>
<dbReference type="InterPro" id="IPR008758">
    <property type="entry name" value="Peptidase_S28"/>
</dbReference>
<comment type="subcellular location">
    <subcellularLocation>
        <location evidence="1">Lysosome</location>
    </subcellularLocation>
</comment>
<organism evidence="19 20">
    <name type="scientific">Pyrocoelia pectoralis</name>
    <dbReference type="NCBI Taxonomy" id="417401"/>
    <lineage>
        <taxon>Eukaryota</taxon>
        <taxon>Metazoa</taxon>
        <taxon>Ecdysozoa</taxon>
        <taxon>Arthropoda</taxon>
        <taxon>Hexapoda</taxon>
        <taxon>Insecta</taxon>
        <taxon>Pterygota</taxon>
        <taxon>Neoptera</taxon>
        <taxon>Endopterygota</taxon>
        <taxon>Coleoptera</taxon>
        <taxon>Polyphaga</taxon>
        <taxon>Elateriformia</taxon>
        <taxon>Elateroidea</taxon>
        <taxon>Lampyridae</taxon>
        <taxon>Lampyrinae</taxon>
        <taxon>Pyrocoelia</taxon>
    </lineage>
</organism>
<feature type="chain" id="PRO_5042949235" description="Lysosomal Pro-X carboxypeptidase" evidence="18">
    <location>
        <begin position="21"/>
        <end position="476"/>
    </location>
</feature>
<comment type="catalytic activity">
    <reaction evidence="12">
        <text>Cleavage of a -Pro-|-Xaa bond to release a C-terminal amino acid.</text>
        <dbReference type="EC" id="3.4.16.2"/>
    </reaction>
</comment>
<dbReference type="EMBL" id="JAVRBK010000009">
    <property type="protein sequence ID" value="KAK5639296.1"/>
    <property type="molecule type" value="Genomic_DNA"/>
</dbReference>
<evidence type="ECO:0000256" key="13">
    <source>
        <dbReference type="ARBA" id="ARBA00059701"/>
    </source>
</evidence>
<dbReference type="Pfam" id="PF05577">
    <property type="entry name" value="Peptidase_S28"/>
    <property type="match status" value="1"/>
</dbReference>
<protein>
    <recommendedName>
        <fullName evidence="15">Lysosomal Pro-X carboxypeptidase</fullName>
        <ecNumber evidence="14">3.4.16.2</ecNumber>
    </recommendedName>
    <alternativeName>
        <fullName evidence="17">Proline carboxypeptidase</fullName>
    </alternativeName>
    <alternativeName>
        <fullName evidence="16">Prolylcarboxypeptidase</fullName>
    </alternativeName>
</protein>